<accession>A0A402CJ30</accession>
<evidence type="ECO:0000256" key="3">
    <source>
        <dbReference type="ARBA" id="ARBA00023002"/>
    </source>
</evidence>
<dbReference type="InterPro" id="IPR044943">
    <property type="entry name" value="NOS_dom_1"/>
</dbReference>
<dbReference type="GO" id="GO:0004517">
    <property type="term" value="F:nitric-oxide synthase activity"/>
    <property type="evidence" value="ECO:0007669"/>
    <property type="project" value="InterPro"/>
</dbReference>
<dbReference type="AlphaFoldDB" id="A0A402CJ30"/>
<evidence type="ECO:0000313" key="6">
    <source>
        <dbReference type="EMBL" id="GCE43578.1"/>
    </source>
</evidence>
<keyword evidence="3" id="KW-0560">Oxidoreductase</keyword>
<dbReference type="InterPro" id="IPR044940">
    <property type="entry name" value="NOS_dom_2"/>
</dbReference>
<dbReference type="EMBL" id="BHYM01000079">
    <property type="protein sequence ID" value="GCE43578.1"/>
    <property type="molecule type" value="Genomic_DNA"/>
</dbReference>
<evidence type="ECO:0000256" key="1">
    <source>
        <dbReference type="ARBA" id="ARBA00022617"/>
    </source>
</evidence>
<feature type="domain" description="Nitric oxide synthase (NOS)" evidence="5">
    <location>
        <begin position="2"/>
        <end position="157"/>
    </location>
</feature>
<dbReference type="InterPro" id="IPR036119">
    <property type="entry name" value="NOS_N_sf"/>
</dbReference>
<dbReference type="Gene3D" id="3.90.340.10">
    <property type="entry name" value="Nitric Oxide Synthase, Chain A, domain 1"/>
    <property type="match status" value="1"/>
</dbReference>
<dbReference type="InterPro" id="IPR050607">
    <property type="entry name" value="NOS"/>
</dbReference>
<organism evidence="6 7">
    <name type="scientific">Rhodococcus wratislaviensis</name>
    <name type="common">Tsukamurella wratislaviensis</name>
    <dbReference type="NCBI Taxonomy" id="44752"/>
    <lineage>
        <taxon>Bacteria</taxon>
        <taxon>Bacillati</taxon>
        <taxon>Actinomycetota</taxon>
        <taxon>Actinomycetes</taxon>
        <taxon>Mycobacteriales</taxon>
        <taxon>Nocardiaceae</taxon>
        <taxon>Rhodococcus</taxon>
    </lineage>
</organism>
<dbReference type="PANTHER" id="PTHR43410:SF1">
    <property type="entry name" value="NITRIC OXIDE SYNTHASE"/>
    <property type="match status" value="1"/>
</dbReference>
<dbReference type="Gene3D" id="3.90.440.10">
    <property type="entry name" value="Nitric Oxide Synthase,Heme Domain,Chain A domain 2"/>
    <property type="match status" value="1"/>
</dbReference>
<proteinExistence type="predicted"/>
<dbReference type="GO" id="GO:0006809">
    <property type="term" value="P:nitric oxide biosynthetic process"/>
    <property type="evidence" value="ECO:0007669"/>
    <property type="project" value="InterPro"/>
</dbReference>
<dbReference type="PANTHER" id="PTHR43410">
    <property type="entry name" value="NITRIC OXIDE SYNTHASE OXYGENASE"/>
    <property type="match status" value="1"/>
</dbReference>
<comment type="caution">
    <text evidence="6">The sequence shown here is derived from an EMBL/GenBank/DDBJ whole genome shotgun (WGS) entry which is preliminary data.</text>
</comment>
<reference evidence="6 7" key="1">
    <citation type="submission" date="2018-11" db="EMBL/GenBank/DDBJ databases">
        <title>Microbial catabolism of amino acid.</title>
        <authorList>
            <person name="Hibi M."/>
            <person name="Ogawa J."/>
        </authorList>
    </citation>
    <scope>NUCLEOTIDE SEQUENCE [LARGE SCALE GENOMIC DNA]</scope>
    <source>
        <strain evidence="6 7">C31-06</strain>
    </source>
</reference>
<keyword evidence="1" id="KW-0349">Heme</keyword>
<keyword evidence="4" id="KW-0408">Iron</keyword>
<gene>
    <name evidence="6" type="ORF">Rhow_007808</name>
</gene>
<protein>
    <submittedName>
        <fullName evidence="6">Nitric oxide synthase oxygenase</fullName>
    </submittedName>
</protein>
<dbReference type="Pfam" id="PF02898">
    <property type="entry name" value="NO_synthase"/>
    <property type="match status" value="1"/>
</dbReference>
<dbReference type="Proteomes" id="UP000287519">
    <property type="component" value="Unassembled WGS sequence"/>
</dbReference>
<dbReference type="SUPFAM" id="SSF56512">
    <property type="entry name" value="Nitric oxide (NO) synthase oxygenase domain"/>
    <property type="match status" value="1"/>
</dbReference>
<keyword evidence="7" id="KW-1185">Reference proteome</keyword>
<evidence type="ECO:0000259" key="5">
    <source>
        <dbReference type="Pfam" id="PF02898"/>
    </source>
</evidence>
<dbReference type="InterPro" id="IPR004030">
    <property type="entry name" value="NOS_N"/>
</dbReference>
<dbReference type="Gene3D" id="3.90.1230.10">
    <property type="entry name" value="Nitric Oxide Synthase, Chain A, domain 3"/>
    <property type="match status" value="1"/>
</dbReference>
<sequence>MITIGPPPRPDGREYRILSPQLIGYAGYRQPDGRVVDDPAHLEITETKTRMGWHGAGTAFDIPPAADLHPDEPRHRFDVPADLVLEVDITHPDYDWFGDLGLKWHAVPAVSNMDLDIGGVIYPCAPFSGWYVSTEVGARNFSDENRYDMLPDIAARL</sequence>
<name>A0A402CJ30_RHOWR</name>
<keyword evidence="2" id="KW-0479">Metal-binding</keyword>
<dbReference type="InterPro" id="IPR044944">
    <property type="entry name" value="NOS_dom_3"/>
</dbReference>
<dbReference type="GO" id="GO:0046872">
    <property type="term" value="F:metal ion binding"/>
    <property type="evidence" value="ECO:0007669"/>
    <property type="project" value="UniProtKB-KW"/>
</dbReference>
<evidence type="ECO:0000256" key="2">
    <source>
        <dbReference type="ARBA" id="ARBA00022723"/>
    </source>
</evidence>
<evidence type="ECO:0000313" key="7">
    <source>
        <dbReference type="Proteomes" id="UP000287519"/>
    </source>
</evidence>
<evidence type="ECO:0000256" key="4">
    <source>
        <dbReference type="ARBA" id="ARBA00023004"/>
    </source>
</evidence>